<dbReference type="GO" id="GO:0006520">
    <property type="term" value="P:amino acid metabolic process"/>
    <property type="evidence" value="ECO:0007669"/>
    <property type="project" value="InterPro"/>
</dbReference>
<evidence type="ECO:0000256" key="7">
    <source>
        <dbReference type="RuleBase" id="RU000481"/>
    </source>
</evidence>
<feature type="domain" description="Aminotransferase class I/classII large" evidence="8">
    <location>
        <begin position="30"/>
        <end position="376"/>
    </location>
</feature>
<comment type="similarity">
    <text evidence="2 7">Belongs to the class-I pyridoxal-phosphate-dependent aminotransferase family.</text>
</comment>
<dbReference type="EMBL" id="REFY01000005">
    <property type="protein sequence ID" value="RQG88054.1"/>
    <property type="molecule type" value="Genomic_DNA"/>
</dbReference>
<name>A0A3N6M0H4_9EURY</name>
<keyword evidence="10" id="KW-1185">Reference proteome</keyword>
<comment type="caution">
    <text evidence="9">The sequence shown here is derived from an EMBL/GenBank/DDBJ whole genome shotgun (WGS) entry which is preliminary data.</text>
</comment>
<dbReference type="RefSeq" id="WP_124179250.1">
    <property type="nucleotide sequence ID" value="NZ_REFY01000005.1"/>
</dbReference>
<dbReference type="PANTHER" id="PTHR46383:SF1">
    <property type="entry name" value="ASPARTATE AMINOTRANSFERASE"/>
    <property type="match status" value="1"/>
</dbReference>
<evidence type="ECO:0000256" key="5">
    <source>
        <dbReference type="ARBA" id="ARBA00022679"/>
    </source>
</evidence>
<accession>A0A3N6M0H4</accession>
<keyword evidence="5 7" id="KW-0808">Transferase</keyword>
<dbReference type="InterPro" id="IPR004838">
    <property type="entry name" value="NHTrfase_class1_PyrdxlP-BS"/>
</dbReference>
<dbReference type="CDD" id="cd00609">
    <property type="entry name" value="AAT_like"/>
    <property type="match status" value="1"/>
</dbReference>
<evidence type="ECO:0000256" key="3">
    <source>
        <dbReference type="ARBA" id="ARBA00011738"/>
    </source>
</evidence>
<dbReference type="Proteomes" id="UP000273828">
    <property type="component" value="Unassembled WGS sequence"/>
</dbReference>
<organism evidence="9 10">
    <name type="scientific">Natrarchaeobius halalkaliphilus</name>
    <dbReference type="NCBI Taxonomy" id="1679091"/>
    <lineage>
        <taxon>Archaea</taxon>
        <taxon>Methanobacteriati</taxon>
        <taxon>Methanobacteriota</taxon>
        <taxon>Stenosarchaea group</taxon>
        <taxon>Halobacteria</taxon>
        <taxon>Halobacteriales</taxon>
        <taxon>Natrialbaceae</taxon>
        <taxon>Natrarchaeobius</taxon>
    </lineage>
</organism>
<dbReference type="PROSITE" id="PS00105">
    <property type="entry name" value="AA_TRANSFER_CLASS_1"/>
    <property type="match status" value="1"/>
</dbReference>
<dbReference type="InterPro" id="IPR050596">
    <property type="entry name" value="AspAT/PAT-like"/>
</dbReference>
<dbReference type="GO" id="GO:0008483">
    <property type="term" value="F:transaminase activity"/>
    <property type="evidence" value="ECO:0007669"/>
    <property type="project" value="UniProtKB-KW"/>
</dbReference>
<dbReference type="PANTHER" id="PTHR46383">
    <property type="entry name" value="ASPARTATE AMINOTRANSFERASE"/>
    <property type="match status" value="1"/>
</dbReference>
<evidence type="ECO:0000259" key="8">
    <source>
        <dbReference type="Pfam" id="PF00155"/>
    </source>
</evidence>
<evidence type="ECO:0000256" key="1">
    <source>
        <dbReference type="ARBA" id="ARBA00001933"/>
    </source>
</evidence>
<dbReference type="FunFam" id="3.40.640.10:FF:000033">
    <property type="entry name" value="Aspartate aminotransferase"/>
    <property type="match status" value="1"/>
</dbReference>
<dbReference type="EC" id="2.6.1.-" evidence="7"/>
<evidence type="ECO:0000313" key="9">
    <source>
        <dbReference type="EMBL" id="RQG88054.1"/>
    </source>
</evidence>
<dbReference type="InterPro" id="IPR015421">
    <property type="entry name" value="PyrdxlP-dep_Trfase_major"/>
</dbReference>
<dbReference type="Gene3D" id="3.90.1150.10">
    <property type="entry name" value="Aspartate Aminotransferase, domain 1"/>
    <property type="match status" value="1"/>
</dbReference>
<comment type="subunit">
    <text evidence="3">Homodimer.</text>
</comment>
<dbReference type="InterPro" id="IPR015424">
    <property type="entry name" value="PyrdxlP-dep_Trfase"/>
</dbReference>
<dbReference type="OrthoDB" id="372018at2157"/>
<comment type="cofactor">
    <cofactor evidence="1 7">
        <name>pyridoxal 5'-phosphate</name>
        <dbReference type="ChEBI" id="CHEBI:597326"/>
    </cofactor>
</comment>
<gene>
    <name evidence="9" type="ORF">EA462_14485</name>
</gene>
<evidence type="ECO:0000256" key="4">
    <source>
        <dbReference type="ARBA" id="ARBA00022576"/>
    </source>
</evidence>
<keyword evidence="6" id="KW-0663">Pyridoxal phosphate</keyword>
<keyword evidence="4 7" id="KW-0032">Aminotransferase</keyword>
<dbReference type="Gene3D" id="3.40.640.10">
    <property type="entry name" value="Type I PLP-dependent aspartate aminotransferase-like (Major domain)"/>
    <property type="match status" value="1"/>
</dbReference>
<dbReference type="AlphaFoldDB" id="A0A3N6M0H4"/>
<reference evidence="9 10" key="1">
    <citation type="submission" date="2018-10" db="EMBL/GenBank/DDBJ databases">
        <title>Natrarchaeobius chitinivorans gen. nov., sp. nov., and Natrarchaeobius haloalkaliphilus sp. nov., alkaliphilic, chitin-utilizing haloarchaea from hypersaline alkaline lakes.</title>
        <authorList>
            <person name="Sorokin D.Y."/>
            <person name="Elcheninov A.G."/>
            <person name="Kostrikina N.A."/>
            <person name="Bale N.J."/>
            <person name="Sinninghe Damste J.S."/>
            <person name="Khijniak T.V."/>
            <person name="Kublanov I.V."/>
            <person name="Toshchakov S.V."/>
        </authorList>
    </citation>
    <scope>NUCLEOTIDE SEQUENCE [LARGE SCALE GENOMIC DNA]</scope>
    <source>
        <strain evidence="9 10">AArcht-Sl</strain>
    </source>
</reference>
<sequence length="389" mass="42405">MNANGCADRIVRMPESGIREVFDKAAQYDDIADLSIGEPDFTTPEPIIDAVDERVRAGATHYTPTAGRSDLRESLSRKLARENDISVDPESEVLVTPGAMGALFESIHSLVDPGDEVVIPEPFWPNYHGHVASAGGTIVPVETDRKDGFVPSPDRIADAITADTKLLVLNTPSNPTGAVIPQATLERIASVVDEADIWCLVDETYESLVYDDREHYSIASDPALFDRTVTVHSFSKAYAMTGWRVGYVSGPSHIIDSIRVLQEHTVSSVAEPAQVAAMAALESPELLEEIRETFDRRRTLMVDRLGSVPGLSPVDPAGAFYVFAELTGTELDSRSVVMRLLEDEQVAVVPGSVFGESAESFLRLSYATNEATIEDGTDRMRRVFESFSA</sequence>
<evidence type="ECO:0000256" key="6">
    <source>
        <dbReference type="ARBA" id="ARBA00022898"/>
    </source>
</evidence>
<proteinExistence type="inferred from homology"/>
<evidence type="ECO:0000313" key="10">
    <source>
        <dbReference type="Proteomes" id="UP000273828"/>
    </source>
</evidence>
<dbReference type="SUPFAM" id="SSF53383">
    <property type="entry name" value="PLP-dependent transferases"/>
    <property type="match status" value="1"/>
</dbReference>
<dbReference type="InterPro" id="IPR004839">
    <property type="entry name" value="Aminotransferase_I/II_large"/>
</dbReference>
<dbReference type="GO" id="GO:0030170">
    <property type="term" value="F:pyridoxal phosphate binding"/>
    <property type="evidence" value="ECO:0007669"/>
    <property type="project" value="InterPro"/>
</dbReference>
<evidence type="ECO:0000256" key="2">
    <source>
        <dbReference type="ARBA" id="ARBA00007441"/>
    </source>
</evidence>
<protein>
    <recommendedName>
        <fullName evidence="7">Aminotransferase</fullName>
        <ecNumber evidence="7">2.6.1.-</ecNumber>
    </recommendedName>
</protein>
<dbReference type="Pfam" id="PF00155">
    <property type="entry name" value="Aminotran_1_2"/>
    <property type="match status" value="1"/>
</dbReference>
<dbReference type="InterPro" id="IPR015422">
    <property type="entry name" value="PyrdxlP-dep_Trfase_small"/>
</dbReference>